<feature type="region of interest" description="Disordered" evidence="1">
    <location>
        <begin position="55"/>
        <end position="133"/>
    </location>
</feature>
<feature type="compositionally biased region" description="Acidic residues" evidence="1">
    <location>
        <begin position="202"/>
        <end position="215"/>
    </location>
</feature>
<gene>
    <name evidence="2" type="ORF">CTheo_6379</name>
</gene>
<feature type="compositionally biased region" description="Polar residues" evidence="1">
    <location>
        <begin position="93"/>
        <end position="103"/>
    </location>
</feature>
<keyword evidence="3" id="KW-1185">Reference proteome</keyword>
<comment type="caution">
    <text evidence="2">The sequence shown here is derived from an EMBL/GenBank/DDBJ whole genome shotgun (WGS) entry which is preliminary data.</text>
</comment>
<organism evidence="2 3">
    <name type="scientific">Ceratobasidium theobromae</name>
    <dbReference type="NCBI Taxonomy" id="1582974"/>
    <lineage>
        <taxon>Eukaryota</taxon>
        <taxon>Fungi</taxon>
        <taxon>Dikarya</taxon>
        <taxon>Basidiomycota</taxon>
        <taxon>Agaricomycotina</taxon>
        <taxon>Agaricomycetes</taxon>
        <taxon>Cantharellales</taxon>
        <taxon>Ceratobasidiaceae</taxon>
        <taxon>Ceratobasidium</taxon>
    </lineage>
</organism>
<evidence type="ECO:0000256" key="1">
    <source>
        <dbReference type="SAM" id="MobiDB-lite"/>
    </source>
</evidence>
<proteinExistence type="predicted"/>
<dbReference type="AlphaFoldDB" id="A0A5N5QFF6"/>
<dbReference type="Proteomes" id="UP000383932">
    <property type="component" value="Unassembled WGS sequence"/>
</dbReference>
<sequence length="273" mass="29633">MGAATPSMCACLINIVDRIVADKDLFESHHKDWPPAYCYCMRCDGKVKQKARTITDHQNRYPRPAGAPLAGLHEGPGPFPPLAAGPSHILNPPETSNSSTPVPSDNDPGSPEGAFESWSPTVSDGNGLEDRMNLDFEEPPRSPLPVGNDLPPMLHGDERPHIPDVPAEFVAAAEGLELEYQFGRGIGKLGYPDYRWVDNAEDDDLGDEFDPEDPLEGINFGLPNDEGLDAGPALPRFQLPDDIEPEEPGDDPEPKGDVNPYAPCVAFHEPDLI</sequence>
<accession>A0A5N5QFF6</accession>
<protein>
    <submittedName>
        <fullName evidence="2">Uncharacterized protein</fullName>
    </submittedName>
</protein>
<feature type="region of interest" description="Disordered" evidence="1">
    <location>
        <begin position="202"/>
        <end position="263"/>
    </location>
</feature>
<name>A0A5N5QFF6_9AGAM</name>
<reference evidence="2 3" key="1">
    <citation type="journal article" date="2019" name="Fungal Biol. Biotechnol.">
        <title>Draft genome sequence of fastidious pathogen Ceratobasidium theobromae, which causes vascular-streak dieback in Theobroma cacao.</title>
        <authorList>
            <person name="Ali S.S."/>
            <person name="Asman A."/>
            <person name="Shao J."/>
            <person name="Firmansyah A.P."/>
            <person name="Susilo A.W."/>
            <person name="Rosmana A."/>
            <person name="McMahon P."/>
            <person name="Junaid M."/>
            <person name="Guest D."/>
            <person name="Kheng T.Y."/>
            <person name="Meinhardt L.W."/>
            <person name="Bailey B.A."/>
        </authorList>
    </citation>
    <scope>NUCLEOTIDE SEQUENCE [LARGE SCALE GENOMIC DNA]</scope>
    <source>
        <strain evidence="2 3">CT2</strain>
    </source>
</reference>
<evidence type="ECO:0000313" key="3">
    <source>
        <dbReference type="Proteomes" id="UP000383932"/>
    </source>
</evidence>
<evidence type="ECO:0000313" key="2">
    <source>
        <dbReference type="EMBL" id="KAB5590186.1"/>
    </source>
</evidence>
<dbReference type="EMBL" id="SSOP01000190">
    <property type="protein sequence ID" value="KAB5590186.1"/>
    <property type="molecule type" value="Genomic_DNA"/>
</dbReference>
<feature type="compositionally biased region" description="Acidic residues" evidence="1">
    <location>
        <begin position="241"/>
        <end position="251"/>
    </location>
</feature>